<reference evidence="7" key="1">
    <citation type="journal article" date="2019" name="ISME J.">
        <title>Evolution in action: habitat transition from sediment to the pelagial leads to genome streamlining in Methylophilaceae.</title>
        <authorList>
            <person name="Salcher M."/>
            <person name="Schaefle D."/>
            <person name="Kaspar M."/>
            <person name="Neuenschwander S.M."/>
            <person name="Ghai R."/>
        </authorList>
    </citation>
    <scope>NUCLEOTIDE SEQUENCE [LARGE SCALE GENOMIC DNA]</scope>
    <source>
        <strain evidence="7">MMS-M-51</strain>
    </source>
</reference>
<dbReference type="Gene3D" id="3.40.1410.10">
    <property type="entry name" value="Chorismate lyase-like"/>
    <property type="match status" value="1"/>
</dbReference>
<dbReference type="UniPathway" id="UPA00232"/>
<dbReference type="EMBL" id="CP040946">
    <property type="protein sequence ID" value="QDC45090.1"/>
    <property type="molecule type" value="Genomic_DNA"/>
</dbReference>
<keyword evidence="2 5" id="KW-0831">Ubiquinone biosynthesis</keyword>
<dbReference type="PANTHER" id="PTHR38683:SF1">
    <property type="entry name" value="CHORISMATE PYRUVATE-LYASE"/>
    <property type="match status" value="1"/>
</dbReference>
<dbReference type="KEGG" id="mmec:FIU01_11535"/>
<comment type="catalytic activity">
    <reaction evidence="5">
        <text>chorismate = 4-hydroxybenzoate + pyruvate</text>
        <dbReference type="Rhea" id="RHEA:16505"/>
        <dbReference type="ChEBI" id="CHEBI:15361"/>
        <dbReference type="ChEBI" id="CHEBI:17879"/>
        <dbReference type="ChEBI" id="CHEBI:29748"/>
        <dbReference type="EC" id="4.1.3.40"/>
    </reaction>
</comment>
<dbReference type="GO" id="GO:0006744">
    <property type="term" value="P:ubiquinone biosynthetic process"/>
    <property type="evidence" value="ECO:0007669"/>
    <property type="project" value="UniProtKB-UniRule"/>
</dbReference>
<protein>
    <recommendedName>
        <fullName evidence="5">Probable chorismate pyruvate-lyase</fullName>
        <shortName evidence="5">CL</shortName>
        <shortName evidence="5">CPL</shortName>
        <ecNumber evidence="5">4.1.3.40</ecNumber>
    </recommendedName>
</protein>
<dbReference type="GO" id="GO:0005829">
    <property type="term" value="C:cytosol"/>
    <property type="evidence" value="ECO:0007669"/>
    <property type="project" value="TreeGrafter"/>
</dbReference>
<dbReference type="GO" id="GO:0042866">
    <property type="term" value="P:pyruvate biosynthetic process"/>
    <property type="evidence" value="ECO:0007669"/>
    <property type="project" value="UniProtKB-UniRule"/>
</dbReference>
<keyword evidence="3 5" id="KW-0456">Lyase</keyword>
<dbReference type="SUPFAM" id="SSF64288">
    <property type="entry name" value="Chorismate lyase-like"/>
    <property type="match status" value="1"/>
</dbReference>
<dbReference type="GO" id="GO:0008813">
    <property type="term" value="F:chorismate lyase activity"/>
    <property type="evidence" value="ECO:0007669"/>
    <property type="project" value="UniProtKB-UniRule"/>
</dbReference>
<evidence type="ECO:0000256" key="2">
    <source>
        <dbReference type="ARBA" id="ARBA00022688"/>
    </source>
</evidence>
<accession>A0A5B8CVJ7</accession>
<evidence type="ECO:0000256" key="3">
    <source>
        <dbReference type="ARBA" id="ARBA00023239"/>
    </source>
</evidence>
<evidence type="ECO:0000313" key="6">
    <source>
        <dbReference type="EMBL" id="QDC45090.1"/>
    </source>
</evidence>
<dbReference type="EC" id="4.1.3.40" evidence="5"/>
<dbReference type="Proteomes" id="UP000311008">
    <property type="component" value="Chromosome"/>
</dbReference>
<proteinExistence type="inferred from homology"/>
<dbReference type="InterPro" id="IPR007440">
    <property type="entry name" value="Chorismate--pyruvate_lyase"/>
</dbReference>
<evidence type="ECO:0000256" key="4">
    <source>
        <dbReference type="ARBA" id="ARBA00023317"/>
    </source>
</evidence>
<keyword evidence="7" id="KW-1185">Reference proteome</keyword>
<feature type="binding site" evidence="5">
    <location>
        <position position="74"/>
    </location>
    <ligand>
        <name>substrate</name>
    </ligand>
</feature>
<dbReference type="InterPro" id="IPR028978">
    <property type="entry name" value="Chorismate_lyase_/UTRA_dom_sf"/>
</dbReference>
<keyword evidence="4 5" id="KW-0670">Pyruvate</keyword>
<comment type="function">
    <text evidence="5">Removes the pyruvyl group from chorismate, with concomitant aromatization of the ring, to provide 4-hydroxybenzoate (4HB) for the ubiquinone pathway.</text>
</comment>
<dbReference type="OrthoDB" id="8606430at2"/>
<evidence type="ECO:0000313" key="7">
    <source>
        <dbReference type="Proteomes" id="UP000311008"/>
    </source>
</evidence>
<dbReference type="HAMAP" id="MF_01632">
    <property type="entry name" value="UbiC"/>
    <property type="match status" value="1"/>
</dbReference>
<dbReference type="RefSeq" id="WP_140004414.1">
    <property type="nucleotide sequence ID" value="NZ_CP040946.1"/>
</dbReference>
<comment type="pathway">
    <text evidence="5">Cofactor biosynthesis; ubiquinone biosynthesis.</text>
</comment>
<name>A0A5B8CVJ7_9PROT</name>
<comment type="subcellular location">
    <subcellularLocation>
        <location evidence="5">Cytoplasm</location>
    </subcellularLocation>
</comment>
<dbReference type="AlphaFoldDB" id="A0A5B8CVJ7"/>
<sequence length="187" mass="21340">MHCASNRQDAGWQAKVIGHTPLRPWLQERGSLTARLKRQYADFSVQVLAQDWHKPNVDEQALLQLPANQHAWVREVMLMGQGQGQVFAHSVIARQGLRGAWCHLRHIGRLPLGATLFANPRVKRSALHYRKLPSSHALYKAFCRHVPQQQSPVLWARRSLFCLRHHRLLVTEVFLASCAKHASRSSS</sequence>
<organism evidence="6 7">
    <name type="scientific">Methylophilus medardicus</name>
    <dbReference type="NCBI Taxonomy" id="2588534"/>
    <lineage>
        <taxon>Bacteria</taxon>
        <taxon>Pseudomonadati</taxon>
        <taxon>Pseudomonadota</taxon>
        <taxon>Betaproteobacteria</taxon>
        <taxon>Nitrosomonadales</taxon>
        <taxon>Methylophilaceae</taxon>
        <taxon>Methylophilus</taxon>
    </lineage>
</organism>
<dbReference type="Pfam" id="PF04345">
    <property type="entry name" value="Chor_lyase"/>
    <property type="match status" value="1"/>
</dbReference>
<feature type="binding site" evidence="5">
    <location>
        <position position="112"/>
    </location>
    <ligand>
        <name>substrate</name>
    </ligand>
</feature>
<evidence type="ECO:0000256" key="1">
    <source>
        <dbReference type="ARBA" id="ARBA00022490"/>
    </source>
</evidence>
<dbReference type="PANTHER" id="PTHR38683">
    <property type="entry name" value="CHORISMATE PYRUVATE-LYASE"/>
    <property type="match status" value="1"/>
</dbReference>
<feature type="binding site" evidence="5">
    <location>
        <position position="172"/>
    </location>
    <ligand>
        <name>substrate</name>
    </ligand>
</feature>
<comment type="similarity">
    <text evidence="5">Belongs to the UbiC family.</text>
</comment>
<gene>
    <name evidence="5" type="primary">ubiC</name>
    <name evidence="6" type="ORF">FIU01_11535</name>
</gene>
<comment type="caution">
    <text evidence="5">Lacks conserved residue(s) required for the propagation of feature annotation.</text>
</comment>
<evidence type="ECO:0000256" key="5">
    <source>
        <dbReference type="HAMAP-Rule" id="MF_01632"/>
    </source>
</evidence>
<keyword evidence="1 5" id="KW-0963">Cytoplasm</keyword>